<dbReference type="EMBL" id="FLUO01000001">
    <property type="protein sequence ID" value="SBV96499.1"/>
    <property type="molecule type" value="Genomic_DNA"/>
</dbReference>
<evidence type="ECO:0000259" key="1">
    <source>
        <dbReference type="Pfam" id="PF00144"/>
    </source>
</evidence>
<dbReference type="InterPro" id="IPR050491">
    <property type="entry name" value="AmpC-like"/>
</dbReference>
<gene>
    <name evidence="2" type="ORF">KL86APRO_10767</name>
</gene>
<accession>A0A212JAP3</accession>
<proteinExistence type="predicted"/>
<dbReference type="PANTHER" id="PTHR46825">
    <property type="entry name" value="D-ALANYL-D-ALANINE-CARBOXYPEPTIDASE/ENDOPEPTIDASE AMPH"/>
    <property type="match status" value="1"/>
</dbReference>
<dbReference type="SUPFAM" id="SSF56601">
    <property type="entry name" value="beta-lactamase/transpeptidase-like"/>
    <property type="match status" value="1"/>
</dbReference>
<dbReference type="Pfam" id="PF00144">
    <property type="entry name" value="Beta-lactamase"/>
    <property type="match status" value="1"/>
</dbReference>
<dbReference type="InterPro" id="IPR012338">
    <property type="entry name" value="Beta-lactam/transpept-like"/>
</dbReference>
<protein>
    <submittedName>
        <fullName evidence="2">Beta-lactamase</fullName>
    </submittedName>
</protein>
<dbReference type="InterPro" id="IPR001466">
    <property type="entry name" value="Beta-lactam-related"/>
</dbReference>
<evidence type="ECO:0000313" key="2">
    <source>
        <dbReference type="EMBL" id="SBV96499.1"/>
    </source>
</evidence>
<dbReference type="PANTHER" id="PTHR46825:SF7">
    <property type="entry name" value="D-ALANYL-D-ALANINE CARBOXYPEPTIDASE"/>
    <property type="match status" value="1"/>
</dbReference>
<reference evidence="2" key="1">
    <citation type="submission" date="2016-04" db="EMBL/GenBank/DDBJ databases">
        <authorList>
            <person name="Evans L.H."/>
            <person name="Alamgir A."/>
            <person name="Owens N."/>
            <person name="Weber N.D."/>
            <person name="Virtaneva K."/>
            <person name="Barbian K."/>
            <person name="Babar A."/>
            <person name="Rosenke K."/>
        </authorList>
    </citation>
    <scope>NUCLEOTIDE SEQUENCE</scope>
    <source>
        <strain evidence="2">86</strain>
    </source>
</reference>
<dbReference type="Gene3D" id="3.40.710.10">
    <property type="entry name" value="DD-peptidase/beta-lactamase superfamily"/>
    <property type="match status" value="1"/>
</dbReference>
<dbReference type="AlphaFoldDB" id="A0A212JAP3"/>
<name>A0A212JAP3_9PROT</name>
<feature type="domain" description="Beta-lactamase-related" evidence="1">
    <location>
        <begin position="22"/>
        <end position="271"/>
    </location>
</feature>
<dbReference type="PROSITE" id="PS51257">
    <property type="entry name" value="PROKAR_LIPOPROTEIN"/>
    <property type="match status" value="1"/>
</dbReference>
<organism evidence="2">
    <name type="scientific">uncultured Alphaproteobacteria bacterium</name>
    <dbReference type="NCBI Taxonomy" id="91750"/>
    <lineage>
        <taxon>Bacteria</taxon>
        <taxon>Pseudomonadati</taxon>
        <taxon>Pseudomonadota</taxon>
        <taxon>Alphaproteobacteria</taxon>
        <taxon>environmental samples</taxon>
    </lineage>
</organism>
<sequence length="287" mass="30167">MTAETARIDATGVPAAGASCVRMPWWSLTKTLIAAAALRLAETGRLDLDRRLRGHAFTLRQLLRHRAGLADYGSLPEYHAAVARGDAPWTEAELFERIGPPRFAPGRGWSYSNPGYLLARRAVEAAHGGGFGAALTDLVLAPLGLSARLAEARGDVPGLPDYDPGWVFHGVVVGPVVEAALVLHGVLAGGLLKPESLAALRAWQAVGGALPGRPWITCGYGLGLMQGTMRTARMRAPLYLEGHGAAGPGSVGAIYRDLATGRTVAAFRTDADEGAAEAEVLRLLSRP</sequence>